<dbReference type="SUPFAM" id="SSF102405">
    <property type="entry name" value="MCP/YpsA-like"/>
    <property type="match status" value="1"/>
</dbReference>
<gene>
    <name evidence="3" type="ORF">COY16_00905</name>
</gene>
<dbReference type="EC" id="3.2.2.n1" evidence="2"/>
<dbReference type="Gene3D" id="3.40.50.450">
    <property type="match status" value="1"/>
</dbReference>
<dbReference type="GO" id="GO:0016799">
    <property type="term" value="F:hydrolase activity, hydrolyzing N-glycosyl compounds"/>
    <property type="evidence" value="ECO:0007669"/>
    <property type="project" value="TreeGrafter"/>
</dbReference>
<dbReference type="EMBL" id="PFOB01000013">
    <property type="protein sequence ID" value="PIZ63790.1"/>
    <property type="molecule type" value="Genomic_DNA"/>
</dbReference>
<reference evidence="4" key="1">
    <citation type="submission" date="2017-09" db="EMBL/GenBank/DDBJ databases">
        <title>Depth-based differentiation of microbial function through sediment-hosted aquifers and enrichment of novel symbionts in the deep terrestrial subsurface.</title>
        <authorList>
            <person name="Probst A.J."/>
            <person name="Ladd B."/>
            <person name="Jarett J.K."/>
            <person name="Geller-Mcgrath D.E."/>
            <person name="Sieber C.M.K."/>
            <person name="Emerson J.B."/>
            <person name="Anantharaman K."/>
            <person name="Thomas B.C."/>
            <person name="Malmstrom R."/>
            <person name="Stieglmeier M."/>
            <person name="Klingl A."/>
            <person name="Woyke T."/>
            <person name="Ryan C.M."/>
            <person name="Banfield J.F."/>
        </authorList>
    </citation>
    <scope>NUCLEOTIDE SEQUENCE [LARGE SCALE GENOMIC DNA]</scope>
</reference>
<sequence length="177" mass="19747">MKNIAFFLSASELDEKYTRTSLELVKLSVEAGYGFVYGGTDTGLMKQAADEVEKLNGMIIGISSLEFGDKLRPNIFESHVCASIGERKKMLNEKSNAFVILPGGAGTLDEGADAIEQKKIGAHHKPIIFLNIDGFWDGLITQYSRMYTEGFLREKPDSLFFVHEDPVEILEYIKDTL</sequence>
<evidence type="ECO:0000256" key="1">
    <source>
        <dbReference type="ARBA" id="ARBA00006763"/>
    </source>
</evidence>
<evidence type="ECO:0000313" key="4">
    <source>
        <dbReference type="Proteomes" id="UP000228503"/>
    </source>
</evidence>
<proteinExistence type="inferred from homology"/>
<dbReference type="InterPro" id="IPR005269">
    <property type="entry name" value="LOG"/>
</dbReference>
<dbReference type="PANTHER" id="PTHR31223">
    <property type="entry name" value="LOG FAMILY PROTEIN YJL055W"/>
    <property type="match status" value="1"/>
</dbReference>
<dbReference type="PANTHER" id="PTHR31223:SF70">
    <property type="entry name" value="LOG FAMILY PROTEIN YJL055W"/>
    <property type="match status" value="1"/>
</dbReference>
<organism evidence="3 4">
    <name type="scientific">Candidatus Roizmanbacteria bacterium CG_4_10_14_0_2_um_filter_39_13</name>
    <dbReference type="NCBI Taxonomy" id="1974825"/>
    <lineage>
        <taxon>Bacteria</taxon>
        <taxon>Candidatus Roizmaniibacteriota</taxon>
    </lineage>
</organism>
<dbReference type="GO" id="GO:0005829">
    <property type="term" value="C:cytosol"/>
    <property type="evidence" value="ECO:0007669"/>
    <property type="project" value="TreeGrafter"/>
</dbReference>
<dbReference type="AlphaFoldDB" id="A0A2M7U146"/>
<dbReference type="NCBIfam" id="TIGR00730">
    <property type="entry name" value="Rossman fold protein, TIGR00730 family"/>
    <property type="match status" value="1"/>
</dbReference>
<evidence type="ECO:0000256" key="2">
    <source>
        <dbReference type="RuleBase" id="RU363015"/>
    </source>
</evidence>
<protein>
    <recommendedName>
        <fullName evidence="2">Cytokinin riboside 5'-monophosphate phosphoribohydrolase</fullName>
        <ecNumber evidence="2">3.2.2.n1</ecNumber>
    </recommendedName>
</protein>
<name>A0A2M7U146_9BACT</name>
<accession>A0A2M7U146</accession>
<keyword evidence="2" id="KW-0378">Hydrolase</keyword>
<dbReference type="Proteomes" id="UP000228503">
    <property type="component" value="Unassembled WGS sequence"/>
</dbReference>
<dbReference type="InterPro" id="IPR031100">
    <property type="entry name" value="LOG_fam"/>
</dbReference>
<comment type="caution">
    <text evidence="3">The sequence shown here is derived from an EMBL/GenBank/DDBJ whole genome shotgun (WGS) entry which is preliminary data.</text>
</comment>
<keyword evidence="2" id="KW-0203">Cytokinin biosynthesis</keyword>
<dbReference type="GO" id="GO:0009691">
    <property type="term" value="P:cytokinin biosynthetic process"/>
    <property type="evidence" value="ECO:0007669"/>
    <property type="project" value="UniProtKB-UniRule"/>
</dbReference>
<comment type="similarity">
    <text evidence="1 2">Belongs to the LOG family.</text>
</comment>
<dbReference type="Pfam" id="PF03641">
    <property type="entry name" value="Lysine_decarbox"/>
    <property type="match status" value="1"/>
</dbReference>
<evidence type="ECO:0000313" key="3">
    <source>
        <dbReference type="EMBL" id="PIZ63790.1"/>
    </source>
</evidence>